<protein>
    <submittedName>
        <fullName evidence="2">Uncharacterized protein</fullName>
    </submittedName>
</protein>
<feature type="region of interest" description="Disordered" evidence="1">
    <location>
        <begin position="174"/>
        <end position="202"/>
    </location>
</feature>
<evidence type="ECO:0000313" key="3">
    <source>
        <dbReference type="Proteomes" id="UP001172673"/>
    </source>
</evidence>
<dbReference type="AlphaFoldDB" id="A0AA39CE19"/>
<dbReference type="EMBL" id="JAPDRK010000018">
    <property type="protein sequence ID" value="KAJ9604804.1"/>
    <property type="molecule type" value="Genomic_DNA"/>
</dbReference>
<name>A0AA39CE19_9EURO</name>
<organism evidence="2 3">
    <name type="scientific">Cladophialophora chaetospira</name>
    <dbReference type="NCBI Taxonomy" id="386627"/>
    <lineage>
        <taxon>Eukaryota</taxon>
        <taxon>Fungi</taxon>
        <taxon>Dikarya</taxon>
        <taxon>Ascomycota</taxon>
        <taxon>Pezizomycotina</taxon>
        <taxon>Eurotiomycetes</taxon>
        <taxon>Chaetothyriomycetidae</taxon>
        <taxon>Chaetothyriales</taxon>
        <taxon>Herpotrichiellaceae</taxon>
        <taxon>Cladophialophora</taxon>
    </lineage>
</organism>
<gene>
    <name evidence="2" type="ORF">H2200_010919</name>
</gene>
<reference evidence="2" key="1">
    <citation type="submission" date="2022-10" db="EMBL/GenBank/DDBJ databases">
        <title>Culturing micro-colonial fungi from biological soil crusts in the Mojave desert and describing Neophaeococcomyces mojavensis, and introducing the new genera and species Taxawa tesnikishii.</title>
        <authorList>
            <person name="Kurbessoian T."/>
            <person name="Stajich J.E."/>
        </authorList>
    </citation>
    <scope>NUCLEOTIDE SEQUENCE</scope>
    <source>
        <strain evidence="2">TK_41</strain>
    </source>
</reference>
<comment type="caution">
    <text evidence="2">The sequence shown here is derived from an EMBL/GenBank/DDBJ whole genome shotgun (WGS) entry which is preliminary data.</text>
</comment>
<sequence length="202" mass="22700">MANPITDSSGIREKLSASLIWAMRLDDKLYGGWSCLSLIDEHDALIEENVDLLKHLSRHPSLELPEVLASGFEIDLDVHVDACEQAEAQQWIRESTIYEADRASMNVRRALYNDSSPEDTELEAVLQKNESAQRNIAKLVDEMRARMPLLRVEVPRLRSLKAKLDIIQCCLGPKEQTVPDENKSQSEERGDEEVDGATADTA</sequence>
<proteinExistence type="predicted"/>
<dbReference type="Proteomes" id="UP001172673">
    <property type="component" value="Unassembled WGS sequence"/>
</dbReference>
<evidence type="ECO:0000313" key="2">
    <source>
        <dbReference type="EMBL" id="KAJ9604804.1"/>
    </source>
</evidence>
<keyword evidence="3" id="KW-1185">Reference proteome</keyword>
<accession>A0AA39CE19</accession>
<evidence type="ECO:0000256" key="1">
    <source>
        <dbReference type="SAM" id="MobiDB-lite"/>
    </source>
</evidence>